<keyword evidence="1" id="KW-0223">Dioxygenase</keyword>
<dbReference type="EMBL" id="GDJX01004387">
    <property type="protein sequence ID" value="JAT63549.1"/>
    <property type="molecule type" value="Transcribed_RNA"/>
</dbReference>
<proteinExistence type="predicted"/>
<evidence type="ECO:0000313" key="1">
    <source>
        <dbReference type="EMBL" id="JAT63549.1"/>
    </source>
</evidence>
<dbReference type="GO" id="GO:0051213">
    <property type="term" value="F:dioxygenase activity"/>
    <property type="evidence" value="ECO:0007669"/>
    <property type="project" value="UniProtKB-KW"/>
</dbReference>
<reference evidence="1" key="1">
    <citation type="submission" date="2015-07" db="EMBL/GenBank/DDBJ databases">
        <title>Transcriptome Assembly of Anthurium amnicola.</title>
        <authorList>
            <person name="Suzuki J."/>
        </authorList>
    </citation>
    <scope>NUCLEOTIDE SEQUENCE</scope>
</reference>
<dbReference type="AlphaFoldDB" id="A0A1D1Z9I5"/>
<gene>
    <name evidence="1" type="primary">hmgA_13</name>
    <name evidence="1" type="ORF">g.45916</name>
</gene>
<feature type="non-terminal residue" evidence="1">
    <location>
        <position position="1"/>
    </location>
</feature>
<organism evidence="1">
    <name type="scientific">Anthurium amnicola</name>
    <dbReference type="NCBI Taxonomy" id="1678845"/>
    <lineage>
        <taxon>Eukaryota</taxon>
        <taxon>Viridiplantae</taxon>
        <taxon>Streptophyta</taxon>
        <taxon>Embryophyta</taxon>
        <taxon>Tracheophyta</taxon>
        <taxon>Spermatophyta</taxon>
        <taxon>Magnoliopsida</taxon>
        <taxon>Liliopsida</taxon>
        <taxon>Araceae</taxon>
        <taxon>Pothoideae</taxon>
        <taxon>Potheae</taxon>
        <taxon>Anthurium</taxon>
    </lineage>
</organism>
<accession>A0A1D1Z9I5</accession>
<keyword evidence="1" id="KW-0560">Oxidoreductase</keyword>
<sequence>SLFKMSLTSSSSFWKSVDKKFRNKVDNIFHKYPKLPETLPREDRLPLQIGFGISVKNYNTFLERNEKVGYKFRWDQGRVYIVDMANTDHEGVVSLLMAYFMAPNNGVFRGPIKVLGQPYHFNPINNGEKIAPDVAVFPNSTDVPRPTVLYPGPPPSDTNGFSHARIIVEIANTQDIGTWNTRCELWMREQYVRYVFGIKLDFVRNNGRSMLARLWTRENPAPAGFVAVTSLPGVSVRTWDFGTLQYGTNNLTTCTQAGLPLYQVNIPIASVFWDPPIVINAVTGVRTTNTVGYVVTVPAAITVPNFVIDLFEIQQEALDTQRG</sequence>
<name>A0A1D1Z9I5_9ARAE</name>
<protein>
    <submittedName>
        <fullName evidence="1">Homogentisate 1,2-dioxygenase</fullName>
    </submittedName>
</protein>